<sequence>MGFGVAGFVWGWVFVGVLGDSGVRGGVTGSERFFWCGEGGSDWVWVCGWERVALDDDEGMDLEGLWGAEG</sequence>
<name>A0A9W7STT6_9PEZI</name>
<evidence type="ECO:0000313" key="3">
    <source>
        <dbReference type="Proteomes" id="UP001138500"/>
    </source>
</evidence>
<reference evidence="2 3" key="2">
    <citation type="journal article" date="2021" name="Curr. Genet.">
        <title>Genetic response to nitrogen starvation in the aggressive Eucalyptus foliar pathogen Teratosphaeria destructans.</title>
        <authorList>
            <person name="Havenga M."/>
            <person name="Wingfield B.D."/>
            <person name="Wingfield M.J."/>
            <person name="Dreyer L.L."/>
            <person name="Roets F."/>
            <person name="Aylward J."/>
        </authorList>
    </citation>
    <scope>NUCLEOTIDE SEQUENCE [LARGE SCALE GENOMIC DNA]</scope>
    <source>
        <strain evidence="2">CMW44962</strain>
    </source>
</reference>
<dbReference type="EMBL" id="RIBY02001423">
    <property type="protein sequence ID" value="KAH9829062.1"/>
    <property type="molecule type" value="Genomic_DNA"/>
</dbReference>
<comment type="caution">
    <text evidence="2">The sequence shown here is derived from an EMBL/GenBank/DDBJ whole genome shotgun (WGS) entry which is preliminary data.</text>
</comment>
<gene>
    <name evidence="2" type="ORF">Tdes44962_MAKER09176</name>
</gene>
<organism evidence="2 3">
    <name type="scientific">Teratosphaeria destructans</name>
    <dbReference type="NCBI Taxonomy" id="418781"/>
    <lineage>
        <taxon>Eukaryota</taxon>
        <taxon>Fungi</taxon>
        <taxon>Dikarya</taxon>
        <taxon>Ascomycota</taxon>
        <taxon>Pezizomycotina</taxon>
        <taxon>Dothideomycetes</taxon>
        <taxon>Dothideomycetidae</taxon>
        <taxon>Mycosphaerellales</taxon>
        <taxon>Teratosphaeriaceae</taxon>
        <taxon>Teratosphaeria</taxon>
    </lineage>
</organism>
<evidence type="ECO:0000256" key="1">
    <source>
        <dbReference type="SAM" id="SignalP"/>
    </source>
</evidence>
<dbReference type="Proteomes" id="UP001138500">
    <property type="component" value="Unassembled WGS sequence"/>
</dbReference>
<proteinExistence type="predicted"/>
<keyword evidence="1" id="KW-0732">Signal</keyword>
<feature type="chain" id="PRO_5040770990" evidence="1">
    <location>
        <begin position="20"/>
        <end position="70"/>
    </location>
</feature>
<reference evidence="2 3" key="1">
    <citation type="journal article" date="2018" name="IMA Fungus">
        <title>IMA Genome-F 10: Nine draft genome sequences of Claviceps purpurea s.lat., including C. arundinis, C. humidiphila, and C. cf. spartinae, pseudomolecules for the pitch canker pathogen Fusarium circinatum, draft genome of Davidsoniella eucalypti, Grosmannia galeiformis, Quambalaria eucalypti, and Teratosphaeria destructans.</title>
        <authorList>
            <person name="Wingfield B.D."/>
            <person name="Liu M."/>
            <person name="Nguyen H.D."/>
            <person name="Lane F.A."/>
            <person name="Morgan S.W."/>
            <person name="De Vos L."/>
            <person name="Wilken P.M."/>
            <person name="Duong T.A."/>
            <person name="Aylward J."/>
            <person name="Coetzee M.P."/>
            <person name="Dadej K."/>
            <person name="De Beer Z.W."/>
            <person name="Findlay W."/>
            <person name="Havenga M."/>
            <person name="Kolarik M."/>
            <person name="Menzies J.G."/>
            <person name="Naidoo K."/>
            <person name="Pochopski O."/>
            <person name="Shoukouhi P."/>
            <person name="Santana Q.C."/>
            <person name="Seifert K.A."/>
            <person name="Soal N."/>
            <person name="Steenkamp E.T."/>
            <person name="Tatham C.T."/>
            <person name="van der Nest M.A."/>
            <person name="Wingfield M.J."/>
        </authorList>
    </citation>
    <scope>NUCLEOTIDE SEQUENCE [LARGE SCALE GENOMIC DNA]</scope>
    <source>
        <strain evidence="2">CMW44962</strain>
    </source>
</reference>
<accession>A0A9W7STT6</accession>
<protein>
    <submittedName>
        <fullName evidence="2">Uncharacterized protein</fullName>
    </submittedName>
</protein>
<evidence type="ECO:0000313" key="2">
    <source>
        <dbReference type="EMBL" id="KAH9829062.1"/>
    </source>
</evidence>
<keyword evidence="3" id="KW-1185">Reference proteome</keyword>
<dbReference type="AlphaFoldDB" id="A0A9W7STT6"/>
<feature type="signal peptide" evidence="1">
    <location>
        <begin position="1"/>
        <end position="19"/>
    </location>
</feature>